<keyword evidence="1" id="KW-1133">Transmembrane helix</keyword>
<feature type="transmembrane region" description="Helical" evidence="1">
    <location>
        <begin position="134"/>
        <end position="153"/>
    </location>
</feature>
<evidence type="ECO:0000313" key="2">
    <source>
        <dbReference type="EMBL" id="MBF9130424.1"/>
    </source>
</evidence>
<protein>
    <submittedName>
        <fullName evidence="2">GlsB/YeaQ/YmgE family stress response membrane protein</fullName>
    </submittedName>
</protein>
<evidence type="ECO:0000313" key="3">
    <source>
        <dbReference type="Proteomes" id="UP000638560"/>
    </source>
</evidence>
<feature type="transmembrane region" description="Helical" evidence="1">
    <location>
        <begin position="213"/>
        <end position="235"/>
    </location>
</feature>
<organism evidence="2 3">
    <name type="scientific">Plantactinospora alkalitolerans</name>
    <dbReference type="NCBI Taxonomy" id="2789879"/>
    <lineage>
        <taxon>Bacteria</taxon>
        <taxon>Bacillati</taxon>
        <taxon>Actinomycetota</taxon>
        <taxon>Actinomycetes</taxon>
        <taxon>Micromonosporales</taxon>
        <taxon>Micromonosporaceae</taxon>
        <taxon>Plantactinospora</taxon>
    </lineage>
</organism>
<proteinExistence type="predicted"/>
<gene>
    <name evidence="2" type="ORF">I0C86_15865</name>
</gene>
<feature type="transmembrane region" description="Helical" evidence="1">
    <location>
        <begin position="279"/>
        <end position="302"/>
    </location>
</feature>
<name>A0ABS0GWH1_9ACTN</name>
<feature type="transmembrane region" description="Helical" evidence="1">
    <location>
        <begin position="247"/>
        <end position="267"/>
    </location>
</feature>
<reference evidence="2 3" key="1">
    <citation type="submission" date="2020-11" db="EMBL/GenBank/DDBJ databases">
        <title>A novel isolate from a Black sea contaminated sediment with potential to produce alkanes: Plantactinospora alkalitolerans sp. nov.</title>
        <authorList>
            <person name="Carro L."/>
            <person name="Veyisoglu A."/>
            <person name="Guven K."/>
            <person name="Schumann P."/>
            <person name="Klenk H.-P."/>
            <person name="Sahin N."/>
        </authorList>
    </citation>
    <scope>NUCLEOTIDE SEQUENCE [LARGE SCALE GENOMIC DNA]</scope>
    <source>
        <strain evidence="2 3">S1510</strain>
    </source>
</reference>
<dbReference type="EMBL" id="JADPUN010000156">
    <property type="protein sequence ID" value="MBF9130424.1"/>
    <property type="molecule type" value="Genomic_DNA"/>
</dbReference>
<dbReference type="Proteomes" id="UP000638560">
    <property type="component" value="Unassembled WGS sequence"/>
</dbReference>
<accession>A0ABS0GWH1</accession>
<evidence type="ECO:0000256" key="1">
    <source>
        <dbReference type="SAM" id="Phobius"/>
    </source>
</evidence>
<keyword evidence="1" id="KW-0812">Transmembrane</keyword>
<feature type="transmembrane region" description="Helical" evidence="1">
    <location>
        <begin position="184"/>
        <end position="201"/>
    </location>
</feature>
<keyword evidence="1" id="KW-0472">Membrane</keyword>
<feature type="transmembrane region" description="Helical" evidence="1">
    <location>
        <begin position="159"/>
        <end position="177"/>
    </location>
</feature>
<keyword evidence="3" id="KW-1185">Reference proteome</keyword>
<feature type="transmembrane region" description="Helical" evidence="1">
    <location>
        <begin position="108"/>
        <end position="127"/>
    </location>
</feature>
<sequence length="340" mass="35460">MERRYRRLLYAYPVGYRSVRGDELVGTYLDLVDQERRWPSPHDAADVLRGGLRQRLRENGALGLVAGLPVAATIAVSTLAALAVFLLVQVELVPDDVLAGRIGPPQTLGAFVWVGWLLAALATATLPARWARRAVGTAIGLTLAVIPASPLTGLGRPPLYVLLPVLAFGLTALALPARPGWGGRVPPVLGVLAGTAAAVLFEVAEGSGNWFTAYYSTVEVLGMAAPVLLGLVLVFGLGRAVTGDNSALWSAVLLLTPASLLGLRPIAEEYFDSATTWAQLAATAAVLTLLGAAVLLAVVGWHGARHRAVRARSAGGPCPTCGHVADVAERAGSTARRAMP</sequence>
<comment type="caution">
    <text evidence="2">The sequence shown here is derived from an EMBL/GenBank/DDBJ whole genome shotgun (WGS) entry which is preliminary data.</text>
</comment>
<feature type="transmembrane region" description="Helical" evidence="1">
    <location>
        <begin position="61"/>
        <end position="88"/>
    </location>
</feature>